<feature type="region of interest" description="Disordered" evidence="6">
    <location>
        <begin position="339"/>
        <end position="397"/>
    </location>
</feature>
<evidence type="ECO:0000313" key="10">
    <source>
        <dbReference type="Proteomes" id="UP001295740"/>
    </source>
</evidence>
<evidence type="ECO:0000256" key="1">
    <source>
        <dbReference type="ARBA" id="ARBA00004141"/>
    </source>
</evidence>
<evidence type="ECO:0000313" key="9">
    <source>
        <dbReference type="EMBL" id="CAJ2505667.1"/>
    </source>
</evidence>
<evidence type="ECO:0000256" key="2">
    <source>
        <dbReference type="ARBA" id="ARBA00022692"/>
    </source>
</evidence>
<comment type="caution">
    <text evidence="9">The sequence shown here is derived from an EMBL/GenBank/DDBJ whole genome shotgun (WGS) entry which is preliminary data.</text>
</comment>
<reference evidence="9" key="1">
    <citation type="submission" date="2023-10" db="EMBL/GenBank/DDBJ databases">
        <authorList>
            <person name="Hackl T."/>
        </authorList>
    </citation>
    <scope>NUCLEOTIDE SEQUENCE</scope>
</reference>
<feature type="compositionally biased region" description="Polar residues" evidence="6">
    <location>
        <begin position="370"/>
        <end position="382"/>
    </location>
</feature>
<keyword evidence="4 7" id="KW-0472">Membrane</keyword>
<feature type="transmembrane region" description="Helical" evidence="7">
    <location>
        <begin position="46"/>
        <end position="66"/>
    </location>
</feature>
<feature type="transmembrane region" description="Helical" evidence="7">
    <location>
        <begin position="216"/>
        <end position="236"/>
    </location>
</feature>
<evidence type="ECO:0000259" key="8">
    <source>
        <dbReference type="Pfam" id="PF20684"/>
    </source>
</evidence>
<keyword evidence="2 7" id="KW-0812">Transmembrane</keyword>
<feature type="compositionally biased region" description="Basic and acidic residues" evidence="6">
    <location>
        <begin position="383"/>
        <end position="397"/>
    </location>
</feature>
<dbReference type="Pfam" id="PF20684">
    <property type="entry name" value="Fung_rhodopsin"/>
    <property type="match status" value="1"/>
</dbReference>
<dbReference type="Proteomes" id="UP001295740">
    <property type="component" value="Unassembled WGS sequence"/>
</dbReference>
<evidence type="ECO:0000256" key="6">
    <source>
        <dbReference type="SAM" id="MobiDB-lite"/>
    </source>
</evidence>
<feature type="transmembrane region" description="Helical" evidence="7">
    <location>
        <begin position="248"/>
        <end position="273"/>
    </location>
</feature>
<keyword evidence="10" id="KW-1185">Reference proteome</keyword>
<evidence type="ECO:0000256" key="7">
    <source>
        <dbReference type="SAM" id="Phobius"/>
    </source>
</evidence>
<dbReference type="GO" id="GO:0016020">
    <property type="term" value="C:membrane"/>
    <property type="evidence" value="ECO:0007669"/>
    <property type="project" value="UniProtKB-SubCell"/>
</dbReference>
<gene>
    <name evidence="9" type="ORF">KHLLAP_LOCUS6135</name>
</gene>
<dbReference type="AlphaFoldDB" id="A0AAI8VIT5"/>
<sequence length="397" mass="43474">MDLGLPQNDNALGYGIITLLFVISTVAVLLRLYARFIVLHQPSVGDFLLIGGYAFWTTCVALAYGLGHNPGLFVHASELPHNPAVLVSFLHTVFLLSLLLSIYVPLLKAAIMCEWLHIFVPKGTRNFVFWACHLVLWSNVVFYFVIVVLECIACTPLEYSWDKRIVGGHCNIFDSAWLGVVTSGVNLLTDIAILIIPQRVIWKLNMSRAKKLGVSVIFAIGVLGVIAAVVRTVYIVRSAGEYTTDYTFGFSSVVLSVLAEGTCVILVMCIPAAPRAVAALPNMVSSMRSWAGNSVEWLRASTRPSTRSASTRWGRSRPFGSSKGSDEYANLDEHHLTSLPASTVSTNAQHPKSDNMGRGQWGGIVRETQFDATSSEADGTNTAKDRFERQHPWADGV</sequence>
<feature type="region of interest" description="Disordered" evidence="6">
    <location>
        <begin position="306"/>
        <end position="327"/>
    </location>
</feature>
<dbReference type="PANTHER" id="PTHR33048">
    <property type="entry name" value="PTH11-LIKE INTEGRAL MEMBRANE PROTEIN (AFU_ORTHOLOGUE AFUA_5G11245)"/>
    <property type="match status" value="1"/>
</dbReference>
<feature type="transmembrane region" description="Helical" evidence="7">
    <location>
        <begin position="176"/>
        <end position="196"/>
    </location>
</feature>
<evidence type="ECO:0000256" key="5">
    <source>
        <dbReference type="ARBA" id="ARBA00038359"/>
    </source>
</evidence>
<dbReference type="EMBL" id="CAUWAG010000007">
    <property type="protein sequence ID" value="CAJ2505667.1"/>
    <property type="molecule type" value="Genomic_DNA"/>
</dbReference>
<feature type="transmembrane region" description="Helical" evidence="7">
    <location>
        <begin position="12"/>
        <end position="34"/>
    </location>
</feature>
<comment type="subcellular location">
    <subcellularLocation>
        <location evidence="1">Membrane</location>
        <topology evidence="1">Multi-pass membrane protein</topology>
    </subcellularLocation>
</comment>
<dbReference type="InterPro" id="IPR052337">
    <property type="entry name" value="SAT4-like"/>
</dbReference>
<dbReference type="InterPro" id="IPR049326">
    <property type="entry name" value="Rhodopsin_dom_fungi"/>
</dbReference>
<organism evidence="9 10">
    <name type="scientific">Anthostomella pinea</name>
    <dbReference type="NCBI Taxonomy" id="933095"/>
    <lineage>
        <taxon>Eukaryota</taxon>
        <taxon>Fungi</taxon>
        <taxon>Dikarya</taxon>
        <taxon>Ascomycota</taxon>
        <taxon>Pezizomycotina</taxon>
        <taxon>Sordariomycetes</taxon>
        <taxon>Xylariomycetidae</taxon>
        <taxon>Xylariales</taxon>
        <taxon>Xylariaceae</taxon>
        <taxon>Anthostomella</taxon>
    </lineage>
</organism>
<dbReference type="PANTHER" id="PTHR33048:SF160">
    <property type="entry name" value="SAT4 FAMILY MEMBRANE PROTEIN"/>
    <property type="match status" value="1"/>
</dbReference>
<protein>
    <submittedName>
        <fullName evidence="9">Uu.00g130610.m01.CDS01</fullName>
    </submittedName>
</protein>
<feature type="compositionally biased region" description="Polar residues" evidence="6">
    <location>
        <begin position="339"/>
        <end position="350"/>
    </location>
</feature>
<feature type="transmembrane region" description="Helical" evidence="7">
    <location>
        <begin position="86"/>
        <end position="106"/>
    </location>
</feature>
<evidence type="ECO:0000256" key="3">
    <source>
        <dbReference type="ARBA" id="ARBA00022989"/>
    </source>
</evidence>
<comment type="similarity">
    <text evidence="5">Belongs to the SAT4 family.</text>
</comment>
<keyword evidence="3 7" id="KW-1133">Transmembrane helix</keyword>
<feature type="transmembrane region" description="Helical" evidence="7">
    <location>
        <begin position="127"/>
        <end position="149"/>
    </location>
</feature>
<proteinExistence type="inferred from homology"/>
<evidence type="ECO:0000256" key="4">
    <source>
        <dbReference type="ARBA" id="ARBA00023136"/>
    </source>
</evidence>
<accession>A0AAI8VIT5</accession>
<feature type="domain" description="Rhodopsin" evidence="8">
    <location>
        <begin position="30"/>
        <end position="273"/>
    </location>
</feature>
<name>A0AAI8VIT5_9PEZI</name>